<protein>
    <submittedName>
        <fullName evidence="2">Uncharacterized protein</fullName>
    </submittedName>
</protein>
<organism evidence="2">
    <name type="scientific">Anguilla anguilla</name>
    <name type="common">European freshwater eel</name>
    <name type="synonym">Muraena anguilla</name>
    <dbReference type="NCBI Taxonomy" id="7936"/>
    <lineage>
        <taxon>Eukaryota</taxon>
        <taxon>Metazoa</taxon>
        <taxon>Chordata</taxon>
        <taxon>Craniata</taxon>
        <taxon>Vertebrata</taxon>
        <taxon>Euteleostomi</taxon>
        <taxon>Actinopterygii</taxon>
        <taxon>Neopterygii</taxon>
        <taxon>Teleostei</taxon>
        <taxon>Anguilliformes</taxon>
        <taxon>Anguillidae</taxon>
        <taxon>Anguilla</taxon>
    </lineage>
</organism>
<name>A0A0E9SDN3_ANGAN</name>
<evidence type="ECO:0000313" key="2">
    <source>
        <dbReference type="EMBL" id="JAH38633.1"/>
    </source>
</evidence>
<feature type="region of interest" description="Disordered" evidence="1">
    <location>
        <begin position="1"/>
        <end position="25"/>
    </location>
</feature>
<proteinExistence type="predicted"/>
<reference evidence="2" key="1">
    <citation type="submission" date="2014-11" db="EMBL/GenBank/DDBJ databases">
        <authorList>
            <person name="Amaro Gonzalez C."/>
        </authorList>
    </citation>
    <scope>NUCLEOTIDE SEQUENCE</scope>
</reference>
<dbReference type="EMBL" id="GBXM01069944">
    <property type="protein sequence ID" value="JAH38633.1"/>
    <property type="molecule type" value="Transcribed_RNA"/>
</dbReference>
<feature type="compositionally biased region" description="Polar residues" evidence="1">
    <location>
        <begin position="1"/>
        <end position="13"/>
    </location>
</feature>
<sequence>MSWSTESTRTTSHGPEPKKNSAQSC</sequence>
<accession>A0A0E9SDN3</accession>
<evidence type="ECO:0000256" key="1">
    <source>
        <dbReference type="SAM" id="MobiDB-lite"/>
    </source>
</evidence>
<dbReference type="AlphaFoldDB" id="A0A0E9SDN3"/>
<reference evidence="2" key="2">
    <citation type="journal article" date="2015" name="Fish Shellfish Immunol.">
        <title>Early steps in the European eel (Anguilla anguilla)-Vibrio vulnificus interaction in the gills: Role of the RtxA13 toxin.</title>
        <authorList>
            <person name="Callol A."/>
            <person name="Pajuelo D."/>
            <person name="Ebbesson L."/>
            <person name="Teles M."/>
            <person name="MacKenzie S."/>
            <person name="Amaro C."/>
        </authorList>
    </citation>
    <scope>NUCLEOTIDE SEQUENCE</scope>
</reference>